<dbReference type="Proteomes" id="UP001501495">
    <property type="component" value="Unassembled WGS sequence"/>
</dbReference>
<keyword evidence="3" id="KW-1185">Reference proteome</keyword>
<feature type="transmembrane region" description="Helical" evidence="1">
    <location>
        <begin position="39"/>
        <end position="61"/>
    </location>
</feature>
<protein>
    <recommendedName>
        <fullName evidence="4">Integral membrane protein</fullName>
    </recommendedName>
</protein>
<keyword evidence="1" id="KW-1133">Transmembrane helix</keyword>
<dbReference type="PANTHER" id="PTHR40078">
    <property type="entry name" value="INTEGRAL MEMBRANE PROTEIN-RELATED"/>
    <property type="match status" value="1"/>
</dbReference>
<sequence length="198" mass="19689">MRALLQLTLSCVVLGAGVALLLTAELGSDGYSTLVSGLALASGLPFWSVNVCLGVVLIALAWTRGVRPGPGTVVQPVVVGLTVSALLAAAATPEDAVVRAVLAALALPVLALGVAGYLAVEAGAGPAEAAGQAFDPPVPFGWSYTVLQVGGALVGWACGAAVGPGTVLVALTIGPIVDLLRPRLPQPRLRPAAPAPRR</sequence>
<evidence type="ECO:0000313" key="3">
    <source>
        <dbReference type="Proteomes" id="UP001501495"/>
    </source>
</evidence>
<dbReference type="Pfam" id="PF19700">
    <property type="entry name" value="DUF6198"/>
    <property type="match status" value="1"/>
</dbReference>
<evidence type="ECO:0008006" key="4">
    <source>
        <dbReference type="Google" id="ProtNLM"/>
    </source>
</evidence>
<keyword evidence="1" id="KW-0812">Transmembrane</keyword>
<dbReference type="InterPro" id="IPR038750">
    <property type="entry name" value="YczE/YyaS-like"/>
</dbReference>
<evidence type="ECO:0000313" key="2">
    <source>
        <dbReference type="EMBL" id="GAA4126395.1"/>
    </source>
</evidence>
<name>A0ABP7XV33_9ACTN</name>
<keyword evidence="1" id="KW-0472">Membrane</keyword>
<dbReference type="EMBL" id="BAAAZH010000028">
    <property type="protein sequence ID" value="GAA4126395.1"/>
    <property type="molecule type" value="Genomic_DNA"/>
</dbReference>
<dbReference type="PANTHER" id="PTHR40078:SF1">
    <property type="entry name" value="INTEGRAL MEMBRANE PROTEIN"/>
    <property type="match status" value="1"/>
</dbReference>
<gene>
    <name evidence="2" type="ORF">GCM10022215_35940</name>
</gene>
<comment type="caution">
    <text evidence="2">The sequence shown here is derived from an EMBL/GenBank/DDBJ whole genome shotgun (WGS) entry which is preliminary data.</text>
</comment>
<organism evidence="2 3">
    <name type="scientific">Nocardioides fonticola</name>
    <dbReference type="NCBI Taxonomy" id="450363"/>
    <lineage>
        <taxon>Bacteria</taxon>
        <taxon>Bacillati</taxon>
        <taxon>Actinomycetota</taxon>
        <taxon>Actinomycetes</taxon>
        <taxon>Propionibacteriales</taxon>
        <taxon>Nocardioidaceae</taxon>
        <taxon>Nocardioides</taxon>
    </lineage>
</organism>
<feature type="transmembrane region" description="Helical" evidence="1">
    <location>
        <begin position="97"/>
        <end position="120"/>
    </location>
</feature>
<reference evidence="3" key="1">
    <citation type="journal article" date="2019" name="Int. J. Syst. Evol. Microbiol.">
        <title>The Global Catalogue of Microorganisms (GCM) 10K type strain sequencing project: providing services to taxonomists for standard genome sequencing and annotation.</title>
        <authorList>
            <consortium name="The Broad Institute Genomics Platform"/>
            <consortium name="The Broad Institute Genome Sequencing Center for Infectious Disease"/>
            <person name="Wu L."/>
            <person name="Ma J."/>
        </authorList>
    </citation>
    <scope>NUCLEOTIDE SEQUENCE [LARGE SCALE GENOMIC DNA]</scope>
    <source>
        <strain evidence="3">JCM 16703</strain>
    </source>
</reference>
<evidence type="ECO:0000256" key="1">
    <source>
        <dbReference type="SAM" id="Phobius"/>
    </source>
</evidence>
<dbReference type="RefSeq" id="WP_344734856.1">
    <property type="nucleotide sequence ID" value="NZ_BAAAZH010000028.1"/>
</dbReference>
<proteinExistence type="predicted"/>
<feature type="transmembrane region" description="Helical" evidence="1">
    <location>
        <begin position="73"/>
        <end position="91"/>
    </location>
</feature>
<accession>A0ABP7XV33</accession>